<dbReference type="InterPro" id="IPR011059">
    <property type="entry name" value="Metal-dep_hydrolase_composite"/>
</dbReference>
<dbReference type="InterPro" id="IPR032466">
    <property type="entry name" value="Metal_Hydrolase"/>
</dbReference>
<keyword evidence="2" id="KW-0378">Hydrolase</keyword>
<dbReference type="GO" id="GO:0016810">
    <property type="term" value="F:hydrolase activity, acting on carbon-nitrogen (but not peptide) bonds"/>
    <property type="evidence" value="ECO:0007669"/>
    <property type="project" value="InterPro"/>
</dbReference>
<dbReference type="SUPFAM" id="SSF51338">
    <property type="entry name" value="Composite domain of metallo-dependent hydrolases"/>
    <property type="match status" value="1"/>
</dbReference>
<evidence type="ECO:0000259" key="1">
    <source>
        <dbReference type="Pfam" id="PF07969"/>
    </source>
</evidence>
<evidence type="ECO:0000313" key="2">
    <source>
        <dbReference type="EMBL" id="EPE09765.1"/>
    </source>
</evidence>
<dbReference type="OrthoDB" id="3501663at2759"/>
<dbReference type="CDD" id="cd01300">
    <property type="entry name" value="YtcJ_like"/>
    <property type="match status" value="1"/>
</dbReference>
<dbReference type="eggNOG" id="ENOG502QWA6">
    <property type="taxonomic scope" value="Eukaryota"/>
</dbReference>
<keyword evidence="3" id="KW-1185">Reference proteome</keyword>
<dbReference type="Gene3D" id="3.20.20.140">
    <property type="entry name" value="Metal-dependent hydrolases"/>
    <property type="match status" value="1"/>
</dbReference>
<proteinExistence type="predicted"/>
<evidence type="ECO:0000313" key="3">
    <source>
        <dbReference type="Proteomes" id="UP000016923"/>
    </source>
</evidence>
<reference evidence="2 3" key="1">
    <citation type="journal article" date="2013" name="BMC Genomics">
        <title>The genome and transcriptome of the pine saprophyte Ophiostoma piceae, and a comparison with the bark beetle-associated pine pathogen Grosmannia clavigera.</title>
        <authorList>
            <person name="Haridas S."/>
            <person name="Wang Y."/>
            <person name="Lim L."/>
            <person name="Massoumi Alamouti S."/>
            <person name="Jackman S."/>
            <person name="Docking R."/>
            <person name="Robertson G."/>
            <person name="Birol I."/>
            <person name="Bohlmann J."/>
            <person name="Breuil C."/>
        </authorList>
    </citation>
    <scope>NUCLEOTIDE SEQUENCE [LARGE SCALE GENOMIC DNA]</scope>
    <source>
        <strain evidence="2 3">UAMH 11346</strain>
    </source>
</reference>
<dbReference type="STRING" id="1262450.S3D8J5"/>
<dbReference type="PANTHER" id="PTHR22642">
    <property type="entry name" value="IMIDAZOLONEPROPIONASE"/>
    <property type="match status" value="1"/>
</dbReference>
<dbReference type="Gene3D" id="2.30.40.10">
    <property type="entry name" value="Urease, subunit C, domain 1"/>
    <property type="match status" value="1"/>
</dbReference>
<dbReference type="AlphaFoldDB" id="S3D8J5"/>
<dbReference type="SUPFAM" id="SSF51556">
    <property type="entry name" value="Metallo-dependent hydrolases"/>
    <property type="match status" value="1"/>
</dbReference>
<dbReference type="Gene3D" id="3.10.310.70">
    <property type="match status" value="1"/>
</dbReference>
<dbReference type="VEuPathDB" id="FungiDB:F503_07541"/>
<accession>S3D8J5</accession>
<dbReference type="InterPro" id="IPR033932">
    <property type="entry name" value="YtcJ-like"/>
</dbReference>
<gene>
    <name evidence="2" type="ORF">F503_07541</name>
</gene>
<name>S3D8J5_OPHP1</name>
<feature type="domain" description="Amidohydrolase 3" evidence="1">
    <location>
        <begin position="56"/>
        <end position="560"/>
    </location>
</feature>
<dbReference type="Proteomes" id="UP000016923">
    <property type="component" value="Unassembled WGS sequence"/>
</dbReference>
<dbReference type="HOGENOM" id="CLU_009942_5_0_1"/>
<dbReference type="PANTHER" id="PTHR22642:SF20">
    <property type="entry name" value="AMIDOHYDROLASE 3 DOMAIN-CONTAINING PROTEIN"/>
    <property type="match status" value="1"/>
</dbReference>
<organism evidence="2 3">
    <name type="scientific">Ophiostoma piceae (strain UAMH 11346)</name>
    <name type="common">Sap stain fungus</name>
    <dbReference type="NCBI Taxonomy" id="1262450"/>
    <lineage>
        <taxon>Eukaryota</taxon>
        <taxon>Fungi</taxon>
        <taxon>Dikarya</taxon>
        <taxon>Ascomycota</taxon>
        <taxon>Pezizomycotina</taxon>
        <taxon>Sordariomycetes</taxon>
        <taxon>Sordariomycetidae</taxon>
        <taxon>Ophiostomatales</taxon>
        <taxon>Ophiostomataceae</taxon>
        <taxon>Ophiostoma</taxon>
    </lineage>
</organism>
<dbReference type="OMA" id="HEPQMDE"/>
<protein>
    <submittedName>
        <fullName evidence="2">Amidohydrolase family protein</fullName>
    </submittedName>
</protein>
<dbReference type="EMBL" id="KE148147">
    <property type="protein sequence ID" value="EPE09765.1"/>
    <property type="molecule type" value="Genomic_DNA"/>
</dbReference>
<dbReference type="Pfam" id="PF07969">
    <property type="entry name" value="Amidohydro_3"/>
    <property type="match status" value="1"/>
</dbReference>
<dbReference type="InterPro" id="IPR013108">
    <property type="entry name" value="Amidohydro_3"/>
</dbReference>
<sequence>MSTLFVNGRIFQTGAAPTDDAIFHSAMVVKDGKVRHVGSETDAEAQASKAEPGTTVYDLGGRTVLPGFVDGHVHLLALGYSLKKAPLEDCKTLEDIRTVIKNFAAEHPEYPRILCRNWMFSMTPGTVTAAMLDDLDPRPIYIESKDLHATWCNTAALKDLGLWDNFGHEIKGGDQHRDPVTKQPSGLLSEAYVFDLVWPHLSQAASLDERIEALTAAVDAYTANGYTGVVDMALQEESLEAMLHYIENYKPSAGRGTNAQAPLRITAYWLVKPRPTEAEHIAQVDKAIELMKKYGGGGRSHADGPLPSLRVVGIKIVCDGIVDACTAALSEPYGDSARTAADAIWSREMVEPVVKHATEGGLQVALHAIGDAAITMAVDTIAKNPGQKLLRPRIEHLELASADDARRLGELGITASIQPVHADPAILRAWPALLGEHRCGRAFAYKDFSDSGAPIALGTDAPTAPYEPLRNAYIATTRCSAREPDAADLPPVNPKFALTLCETLTAATRGAAYSVFADAETGSLEAGKAADFSVVDMAWDATKLLDARIDETWYAGEQVYKA</sequence>